<dbReference type="GO" id="GO:0016787">
    <property type="term" value="F:hydrolase activity"/>
    <property type="evidence" value="ECO:0007669"/>
    <property type="project" value="UniProtKB-KW"/>
</dbReference>
<proteinExistence type="predicted"/>
<keyword evidence="5" id="KW-1185">Reference proteome</keyword>
<keyword evidence="1" id="KW-0732">Signal</keyword>
<dbReference type="CDD" id="cd12797">
    <property type="entry name" value="M23_peptidase"/>
    <property type="match status" value="1"/>
</dbReference>
<dbReference type="PANTHER" id="PTHR21666:SF289">
    <property type="entry name" value="L-ALA--D-GLU ENDOPEPTIDASE"/>
    <property type="match status" value="1"/>
</dbReference>
<evidence type="ECO:0000313" key="5">
    <source>
        <dbReference type="Proteomes" id="UP001595685"/>
    </source>
</evidence>
<dbReference type="EMBL" id="JBHRWW010000004">
    <property type="protein sequence ID" value="MFC3688319.1"/>
    <property type="molecule type" value="Genomic_DNA"/>
</dbReference>
<comment type="caution">
    <text evidence="4">The sequence shown here is derived from an EMBL/GenBank/DDBJ whole genome shotgun (WGS) entry which is preliminary data.</text>
</comment>
<dbReference type="InterPro" id="IPR011055">
    <property type="entry name" value="Dup_hybrid_motif"/>
</dbReference>
<reference evidence="5" key="1">
    <citation type="journal article" date="2019" name="Int. J. Syst. Evol. Microbiol.">
        <title>The Global Catalogue of Microorganisms (GCM) 10K type strain sequencing project: providing services to taxonomists for standard genome sequencing and annotation.</title>
        <authorList>
            <consortium name="The Broad Institute Genomics Platform"/>
            <consortium name="The Broad Institute Genome Sequencing Center for Infectious Disease"/>
            <person name="Wu L."/>
            <person name="Ma J."/>
        </authorList>
    </citation>
    <scope>NUCLEOTIDE SEQUENCE [LARGE SCALE GENOMIC DNA]</scope>
    <source>
        <strain evidence="5">NCAIM B.02333</strain>
    </source>
</reference>
<protein>
    <submittedName>
        <fullName evidence="4">Murein hydrolase activator EnvC family protein</fullName>
    </submittedName>
</protein>
<dbReference type="SUPFAM" id="SSF51261">
    <property type="entry name" value="Duplicated hybrid motif"/>
    <property type="match status" value="1"/>
</dbReference>
<accession>A0ABV7WEU3</accession>
<evidence type="ECO:0000313" key="4">
    <source>
        <dbReference type="EMBL" id="MFC3688319.1"/>
    </source>
</evidence>
<dbReference type="PANTHER" id="PTHR21666">
    <property type="entry name" value="PEPTIDASE-RELATED"/>
    <property type="match status" value="1"/>
</dbReference>
<keyword evidence="4" id="KW-0378">Hydrolase</keyword>
<gene>
    <name evidence="4" type="ORF">ACFOLH_08195</name>
</gene>
<feature type="region of interest" description="Disordered" evidence="2">
    <location>
        <begin position="52"/>
        <end position="80"/>
    </location>
</feature>
<organism evidence="4 5">
    <name type="scientific">Aquipuribacter hungaricus</name>
    <dbReference type="NCBI Taxonomy" id="545624"/>
    <lineage>
        <taxon>Bacteria</taxon>
        <taxon>Bacillati</taxon>
        <taxon>Actinomycetota</taxon>
        <taxon>Actinomycetes</taxon>
        <taxon>Micrococcales</taxon>
        <taxon>Intrasporangiaceae</taxon>
        <taxon>Aquipuribacter</taxon>
    </lineage>
</organism>
<dbReference type="Proteomes" id="UP001595685">
    <property type="component" value="Unassembled WGS sequence"/>
</dbReference>
<feature type="domain" description="M23ase beta-sheet core" evidence="3">
    <location>
        <begin position="98"/>
        <end position="193"/>
    </location>
</feature>
<dbReference type="InterPro" id="IPR016047">
    <property type="entry name" value="M23ase_b-sheet_dom"/>
</dbReference>
<sequence>MDLPRARPLVPLLLAGALSVGLSVGPSPGLPSATAAAGTAGLPEGTVAALRPSPVAEPAPGGGAAGVPSLPRDEQRRPPVPGTVVRLFQAPAHEYGPGHRGVDLAAAPGAVVLSPAAGTVTFAGQVAGRGVVVVEHVDATLSSFEPVTASVARGTRVGAGSPVAVLAAAPPHAGCAGGCLHWGVRVAGRYVDPWWWLGRARAVRLLPVAGPL</sequence>
<dbReference type="RefSeq" id="WP_340295454.1">
    <property type="nucleotide sequence ID" value="NZ_JBBEOI010000243.1"/>
</dbReference>
<dbReference type="Pfam" id="PF01551">
    <property type="entry name" value="Peptidase_M23"/>
    <property type="match status" value="1"/>
</dbReference>
<dbReference type="Gene3D" id="2.70.70.10">
    <property type="entry name" value="Glucose Permease (Domain IIA)"/>
    <property type="match status" value="1"/>
</dbReference>
<dbReference type="InterPro" id="IPR050570">
    <property type="entry name" value="Cell_wall_metabolism_enzyme"/>
</dbReference>
<evidence type="ECO:0000256" key="1">
    <source>
        <dbReference type="ARBA" id="ARBA00022729"/>
    </source>
</evidence>
<name>A0ABV7WEU3_9MICO</name>
<evidence type="ECO:0000259" key="3">
    <source>
        <dbReference type="Pfam" id="PF01551"/>
    </source>
</evidence>
<evidence type="ECO:0000256" key="2">
    <source>
        <dbReference type="SAM" id="MobiDB-lite"/>
    </source>
</evidence>